<keyword evidence="5" id="KW-1185">Reference proteome</keyword>
<sequence>MTLTLIVLLGLGLCRCPWDQVQAGLPPKPSNWADPGPRVREGSPVTIWCQGSLQADSYSLYKDKRSKPLDTSIPEASSNKTRFLIQPMGSHCAGLYQCAYSTGDTLSERSKPLLLVVTGKGERRSPPHCRLLLRG</sequence>
<evidence type="ECO:0000256" key="3">
    <source>
        <dbReference type="ARBA" id="ARBA00023319"/>
    </source>
</evidence>
<dbReference type="InParanoid" id="A0A7E6CNQ0"/>
<evidence type="ECO:0000256" key="1">
    <source>
        <dbReference type="ARBA" id="ARBA00022729"/>
    </source>
</evidence>
<dbReference type="InterPro" id="IPR050412">
    <property type="entry name" value="Ig-like_Receptors_ImmuneReg"/>
</dbReference>
<dbReference type="Gene3D" id="2.60.40.10">
    <property type="entry name" value="Immunoglobulins"/>
    <property type="match status" value="1"/>
</dbReference>
<dbReference type="Pfam" id="PF13895">
    <property type="entry name" value="Ig_2"/>
    <property type="match status" value="1"/>
</dbReference>
<protein>
    <submittedName>
        <fullName evidence="6">Leukocyte immunoglobulin-like receptor subfamily A member 6</fullName>
    </submittedName>
</protein>
<dbReference type="PANTHER" id="PTHR11738">
    <property type="entry name" value="MHC CLASS I NK CELL RECEPTOR"/>
    <property type="match status" value="1"/>
</dbReference>
<gene>
    <name evidence="6" type="primary">LOC118497626</name>
</gene>
<dbReference type="AlphaFoldDB" id="A0A7E6CNQ0"/>
<keyword evidence="3" id="KW-0393">Immunoglobulin domain</keyword>
<keyword evidence="1 4" id="KW-0732">Signal</keyword>
<reference evidence="6" key="1">
    <citation type="submission" date="2025-08" db="UniProtKB">
        <authorList>
            <consortium name="RefSeq"/>
        </authorList>
    </citation>
    <scope>IDENTIFICATION</scope>
    <source>
        <tissue evidence="6">Muscle</tissue>
    </source>
</reference>
<evidence type="ECO:0000256" key="2">
    <source>
        <dbReference type="ARBA" id="ARBA00023157"/>
    </source>
</evidence>
<dbReference type="GeneID" id="118497626"/>
<feature type="chain" id="PRO_5028986294" evidence="4">
    <location>
        <begin position="24"/>
        <end position="135"/>
    </location>
</feature>
<dbReference type="PANTHER" id="PTHR11738:SF88">
    <property type="entry name" value="IG-LIKE DOMAIN-CONTAINING PROTEIN"/>
    <property type="match status" value="1"/>
</dbReference>
<dbReference type="InterPro" id="IPR036179">
    <property type="entry name" value="Ig-like_dom_sf"/>
</dbReference>
<dbReference type="KEGG" id="pdic:118497626"/>
<evidence type="ECO:0000256" key="4">
    <source>
        <dbReference type="SAM" id="SignalP"/>
    </source>
</evidence>
<dbReference type="Proteomes" id="UP000504628">
    <property type="component" value="Chromosome 12"/>
</dbReference>
<dbReference type="InterPro" id="IPR013783">
    <property type="entry name" value="Ig-like_fold"/>
</dbReference>
<dbReference type="GO" id="GO:0019221">
    <property type="term" value="P:cytokine-mediated signaling pathway"/>
    <property type="evidence" value="ECO:0007669"/>
    <property type="project" value="TreeGrafter"/>
</dbReference>
<dbReference type="GO" id="GO:0005886">
    <property type="term" value="C:plasma membrane"/>
    <property type="evidence" value="ECO:0007669"/>
    <property type="project" value="TreeGrafter"/>
</dbReference>
<keyword evidence="2" id="KW-1015">Disulfide bond</keyword>
<dbReference type="OrthoDB" id="9808644at2759"/>
<dbReference type="RefSeq" id="XP_035868573.1">
    <property type="nucleotide sequence ID" value="XM_036012680.1"/>
</dbReference>
<feature type="signal peptide" evidence="4">
    <location>
        <begin position="1"/>
        <end position="23"/>
    </location>
</feature>
<organism evidence="5 6">
    <name type="scientific">Phyllostomus discolor</name>
    <name type="common">pale spear-nosed bat</name>
    <dbReference type="NCBI Taxonomy" id="89673"/>
    <lineage>
        <taxon>Eukaryota</taxon>
        <taxon>Metazoa</taxon>
        <taxon>Chordata</taxon>
        <taxon>Craniata</taxon>
        <taxon>Vertebrata</taxon>
        <taxon>Euteleostomi</taxon>
        <taxon>Mammalia</taxon>
        <taxon>Eutheria</taxon>
        <taxon>Laurasiatheria</taxon>
        <taxon>Chiroptera</taxon>
        <taxon>Yangochiroptera</taxon>
        <taxon>Phyllostomidae</taxon>
        <taxon>Phyllostominae</taxon>
        <taxon>Phyllostomus</taxon>
    </lineage>
</organism>
<proteinExistence type="predicted"/>
<dbReference type="GO" id="GO:0002764">
    <property type="term" value="P:immune response-regulating signaling pathway"/>
    <property type="evidence" value="ECO:0007669"/>
    <property type="project" value="TreeGrafter"/>
</dbReference>
<dbReference type="FunFam" id="2.60.40.10:FF:000049">
    <property type="entry name" value="Leukocyte immunoglobulin-like receptor subfamily B member 1"/>
    <property type="match status" value="1"/>
</dbReference>
<evidence type="ECO:0000313" key="5">
    <source>
        <dbReference type="Proteomes" id="UP000504628"/>
    </source>
</evidence>
<dbReference type="GO" id="GO:0032396">
    <property type="term" value="F:inhibitory MHC class I receptor activity"/>
    <property type="evidence" value="ECO:0007669"/>
    <property type="project" value="TreeGrafter"/>
</dbReference>
<evidence type="ECO:0000313" key="6">
    <source>
        <dbReference type="RefSeq" id="XP_035868573.1"/>
    </source>
</evidence>
<accession>A0A7E6CNQ0</accession>
<dbReference type="SUPFAM" id="SSF48726">
    <property type="entry name" value="Immunoglobulin"/>
    <property type="match status" value="1"/>
</dbReference>
<name>A0A7E6CNQ0_9CHIR</name>